<proteinExistence type="predicted"/>
<organism evidence="1 2">
    <name type="scientific">Frigoriglobus tundricola</name>
    <dbReference type="NCBI Taxonomy" id="2774151"/>
    <lineage>
        <taxon>Bacteria</taxon>
        <taxon>Pseudomonadati</taxon>
        <taxon>Planctomycetota</taxon>
        <taxon>Planctomycetia</taxon>
        <taxon>Gemmatales</taxon>
        <taxon>Gemmataceae</taxon>
        <taxon>Frigoriglobus</taxon>
    </lineage>
</organism>
<sequence length="63" mass="7114">MVIVKINDKLAKLVDGKSVRYLNINDKLADSEGKLLEGMSLDRLHLSVKSYQVWADTLKPVLM</sequence>
<protein>
    <submittedName>
        <fullName evidence="1">Uncharacterized protein</fullName>
    </submittedName>
</protein>
<dbReference type="AlphaFoldDB" id="A0A6M5YWR8"/>
<name>A0A6M5YWR8_9BACT</name>
<keyword evidence="2" id="KW-1185">Reference proteome</keyword>
<gene>
    <name evidence="1" type="ORF">FTUN_5989</name>
</gene>
<dbReference type="EMBL" id="CP053452">
    <property type="protein sequence ID" value="QJW98399.1"/>
    <property type="molecule type" value="Genomic_DNA"/>
</dbReference>
<dbReference type="SUPFAM" id="SSF52266">
    <property type="entry name" value="SGNH hydrolase"/>
    <property type="match status" value="1"/>
</dbReference>
<reference evidence="2" key="1">
    <citation type="submission" date="2020-05" db="EMBL/GenBank/DDBJ databases">
        <title>Frigoriglobus tundricola gen. nov., sp. nov., a psychrotolerant cellulolytic planctomycete of the family Gemmataceae with two divergent copies of 16S rRNA gene.</title>
        <authorList>
            <person name="Kulichevskaya I.S."/>
            <person name="Ivanova A.A."/>
            <person name="Naumoff D.G."/>
            <person name="Beletsky A.V."/>
            <person name="Rijpstra W.I.C."/>
            <person name="Sinninghe Damste J.S."/>
            <person name="Mardanov A.V."/>
            <person name="Ravin N.V."/>
            <person name="Dedysh S.N."/>
        </authorList>
    </citation>
    <scope>NUCLEOTIDE SEQUENCE [LARGE SCALE GENOMIC DNA]</scope>
    <source>
        <strain evidence="2">PL17</strain>
    </source>
</reference>
<dbReference type="InterPro" id="IPR036514">
    <property type="entry name" value="SGNH_hydro_sf"/>
</dbReference>
<dbReference type="RefSeq" id="WP_171473596.1">
    <property type="nucleotide sequence ID" value="NZ_CP053452.2"/>
</dbReference>
<evidence type="ECO:0000313" key="2">
    <source>
        <dbReference type="Proteomes" id="UP000503447"/>
    </source>
</evidence>
<dbReference type="KEGG" id="ftj:FTUN_5989"/>
<evidence type="ECO:0000313" key="1">
    <source>
        <dbReference type="EMBL" id="QJW98399.1"/>
    </source>
</evidence>
<dbReference type="Proteomes" id="UP000503447">
    <property type="component" value="Chromosome"/>
</dbReference>
<dbReference type="Gene3D" id="3.40.50.1110">
    <property type="entry name" value="SGNH hydrolase"/>
    <property type="match status" value="1"/>
</dbReference>
<dbReference type="GO" id="GO:0016788">
    <property type="term" value="F:hydrolase activity, acting on ester bonds"/>
    <property type="evidence" value="ECO:0007669"/>
    <property type="project" value="UniProtKB-ARBA"/>
</dbReference>
<accession>A0A6M5YWR8</accession>